<dbReference type="OrthoDB" id="2471618at2"/>
<dbReference type="Gene3D" id="1.10.10.10">
    <property type="entry name" value="Winged helix-like DNA-binding domain superfamily/Winged helix DNA-binding domain"/>
    <property type="match status" value="1"/>
</dbReference>
<protein>
    <submittedName>
        <fullName evidence="1">Sigma-70 family RNA polymerase sigma factor</fullName>
    </submittedName>
</protein>
<organism evidence="1 2">
    <name type="scientific">Brevibacillus antibioticus</name>
    <dbReference type="NCBI Taxonomy" id="2570228"/>
    <lineage>
        <taxon>Bacteria</taxon>
        <taxon>Bacillati</taxon>
        <taxon>Bacillota</taxon>
        <taxon>Bacilli</taxon>
        <taxon>Bacillales</taxon>
        <taxon>Paenibacillaceae</taxon>
        <taxon>Brevibacillus</taxon>
    </lineage>
</organism>
<accession>A0A4V5TJ08</accession>
<sequence>MAWRLQYQAKKISTRELPIIENICGQNQMASVDSKLHLEEMLNSLPDKARFIIEQVVINGVPEEIVAQHLGISQQGVNKYKRKYLGILRKKLESNPQAVKS</sequence>
<dbReference type="Proteomes" id="UP000307841">
    <property type="component" value="Unassembled WGS sequence"/>
</dbReference>
<reference evidence="1 2" key="1">
    <citation type="submission" date="2019-04" db="EMBL/GenBank/DDBJ databases">
        <title>Whole genome sequencing of Brevibacillus sp. TGS2-1.</title>
        <authorList>
            <person name="Choi A."/>
        </authorList>
    </citation>
    <scope>NUCLEOTIDE SEQUENCE [LARGE SCALE GENOMIC DNA]</scope>
    <source>
        <strain evidence="1 2">TGS2-1</strain>
    </source>
</reference>
<dbReference type="AlphaFoldDB" id="A0A4V5TJ08"/>
<dbReference type="InterPro" id="IPR013324">
    <property type="entry name" value="RNA_pol_sigma_r3/r4-like"/>
</dbReference>
<dbReference type="InterPro" id="IPR036388">
    <property type="entry name" value="WH-like_DNA-bd_sf"/>
</dbReference>
<name>A0A4V5TJ08_9BACL</name>
<comment type="caution">
    <text evidence="1">The sequence shown here is derived from an EMBL/GenBank/DDBJ whole genome shotgun (WGS) entry which is preliminary data.</text>
</comment>
<proteinExistence type="predicted"/>
<dbReference type="EMBL" id="SZNK01000001">
    <property type="protein sequence ID" value="TKI57443.1"/>
    <property type="molecule type" value="Genomic_DNA"/>
</dbReference>
<gene>
    <name evidence="1" type="ORF">E8L90_19390</name>
</gene>
<keyword evidence="2" id="KW-1185">Reference proteome</keyword>
<dbReference type="SUPFAM" id="SSF88659">
    <property type="entry name" value="Sigma3 and sigma4 domains of RNA polymerase sigma factors"/>
    <property type="match status" value="1"/>
</dbReference>
<evidence type="ECO:0000313" key="1">
    <source>
        <dbReference type="EMBL" id="TKI57443.1"/>
    </source>
</evidence>
<evidence type="ECO:0000313" key="2">
    <source>
        <dbReference type="Proteomes" id="UP000307841"/>
    </source>
</evidence>